<protein>
    <submittedName>
        <fullName evidence="1">Uncharacterized protein</fullName>
    </submittedName>
</protein>
<dbReference type="RefSeq" id="WP_011133077.1">
    <property type="nucleotide sequence ID" value="NC_005072.1"/>
</dbReference>
<dbReference type="Proteomes" id="UP000001026">
    <property type="component" value="Chromosome"/>
</dbReference>
<sequence>MNLKKVDFYLDWPGSKNIIHLRRFITENLMKKGEVIRWSIEDIKDSVESLNIKKIRIKAVLVNPVNSKI</sequence>
<dbReference type="OrthoDB" id="541454at2"/>
<accession>Q7V040</accession>
<dbReference type="STRING" id="59919.PMM1448"/>
<name>Q7V040_PROMP</name>
<gene>
    <name evidence="1" type="ordered locus">PMM1448</name>
</gene>
<organism evidence="1 2">
    <name type="scientific">Prochlorococcus marinus subsp. pastoris (strain CCMP1986 / NIES-2087 / MED4)</name>
    <dbReference type="NCBI Taxonomy" id="59919"/>
    <lineage>
        <taxon>Bacteria</taxon>
        <taxon>Bacillati</taxon>
        <taxon>Cyanobacteriota</taxon>
        <taxon>Cyanophyceae</taxon>
        <taxon>Synechococcales</taxon>
        <taxon>Prochlorococcaceae</taxon>
        <taxon>Prochlorococcus</taxon>
    </lineage>
</organism>
<dbReference type="KEGG" id="pmm:PMM1448"/>
<dbReference type="AlphaFoldDB" id="Q7V040"/>
<reference evidence="1 2" key="1">
    <citation type="journal article" date="2003" name="Nature">
        <title>Genome divergence in two Prochlorococcus ecotypes reflects oceanic niche differentiation.</title>
        <authorList>
            <person name="Rocap G."/>
            <person name="Larimer F.W."/>
            <person name="Lamerdin J.E."/>
            <person name="Malfatti S."/>
            <person name="Chain P."/>
            <person name="Ahlgren N.A."/>
            <person name="Arellano A."/>
            <person name="Coleman M."/>
            <person name="Hauser L."/>
            <person name="Hess W.R."/>
            <person name="Johnson Z.I."/>
            <person name="Land M.L."/>
            <person name="Lindell D."/>
            <person name="Post A.F."/>
            <person name="Regala W."/>
            <person name="Shah M."/>
            <person name="Shaw S.L."/>
            <person name="Steglich C."/>
            <person name="Sullivan M.B."/>
            <person name="Ting C.S."/>
            <person name="Tolonen A."/>
            <person name="Webb E.A."/>
            <person name="Zinser E.R."/>
            <person name="Chisholm S.W."/>
        </authorList>
    </citation>
    <scope>NUCLEOTIDE SEQUENCE [LARGE SCALE GENOMIC DNA]</scope>
    <source>
        <strain evidence="2">CCMP1986 / NIES-2087 / MED4</strain>
    </source>
</reference>
<evidence type="ECO:0000313" key="2">
    <source>
        <dbReference type="Proteomes" id="UP000001026"/>
    </source>
</evidence>
<evidence type="ECO:0000313" key="1">
    <source>
        <dbReference type="EMBL" id="CAE19907.1"/>
    </source>
</evidence>
<dbReference type="HOGENOM" id="CLU_2882345_0_0_3"/>
<proteinExistence type="predicted"/>
<dbReference type="EMBL" id="BX548174">
    <property type="protein sequence ID" value="CAE19907.1"/>
    <property type="molecule type" value="Genomic_DNA"/>
</dbReference>